<dbReference type="AlphaFoldDB" id="A0AAV3GVB2"/>
<evidence type="ECO:0000313" key="2">
    <source>
        <dbReference type="Proteomes" id="UP000006402"/>
    </source>
</evidence>
<dbReference type="EMBL" id="AMAH01000132">
    <property type="protein sequence ID" value="EJX52097.1"/>
    <property type="molecule type" value="Genomic_DNA"/>
</dbReference>
<reference evidence="1 2" key="1">
    <citation type="submission" date="2012-04" db="EMBL/GenBank/DDBJ databases">
        <authorList>
            <person name="Weinstock G."/>
            <person name="Sodergren E."/>
            <person name="Lobos E.A."/>
            <person name="Fulton L."/>
            <person name="Fulton R."/>
            <person name="Courtney L."/>
            <person name="Fronick C."/>
            <person name="O'Laughlin M."/>
            <person name="Godfrey J."/>
            <person name="Wilson R.M."/>
            <person name="Miner T."/>
            <person name="Farmer C."/>
            <person name="Delehaunty K."/>
            <person name="Cordes M."/>
            <person name="Minx P."/>
            <person name="Tomlinson C."/>
            <person name="Chen J."/>
            <person name="Wollam A."/>
            <person name="Pepin K.H."/>
            <person name="Bhonagiri V."/>
            <person name="Zhang X."/>
            <person name="Suruliraj S."/>
            <person name="Warren W."/>
            <person name="Mitreva M."/>
            <person name="Mardis E.R."/>
            <person name="Wilson R.K."/>
        </authorList>
    </citation>
    <scope>NUCLEOTIDE SEQUENCE [LARGE SCALE GENOMIC DNA]</scope>
    <source>
        <strain evidence="1 2">R496</strain>
    </source>
</reference>
<organism evidence="1 2">
    <name type="scientific">Enterococcus faecium R496</name>
    <dbReference type="NCBI Taxonomy" id="1134836"/>
    <lineage>
        <taxon>Bacteria</taxon>
        <taxon>Bacillati</taxon>
        <taxon>Bacillota</taxon>
        <taxon>Bacilli</taxon>
        <taxon>Lactobacillales</taxon>
        <taxon>Enterococcaceae</taxon>
        <taxon>Enterococcus</taxon>
    </lineage>
</organism>
<evidence type="ECO:0000313" key="1">
    <source>
        <dbReference type="EMBL" id="EJX52097.1"/>
    </source>
</evidence>
<proteinExistence type="predicted"/>
<protein>
    <submittedName>
        <fullName evidence="1">Uncharacterized protein</fullName>
    </submittedName>
</protein>
<comment type="caution">
    <text evidence="1">The sequence shown here is derived from an EMBL/GenBank/DDBJ whole genome shotgun (WGS) entry which is preliminary data.</text>
</comment>
<gene>
    <name evidence="1" type="ORF">HMPREF1378_01864</name>
</gene>
<accession>A0AAV3GVB2</accession>
<name>A0AAV3GVB2_ENTFC</name>
<sequence length="44" mass="5329">MICSWQNKKEVVKKPLSFEYEEKFCENSFSHFCLNLTSYRETGF</sequence>
<dbReference type="Proteomes" id="UP000006402">
    <property type="component" value="Unassembled WGS sequence"/>
</dbReference>